<dbReference type="InterPro" id="IPR029044">
    <property type="entry name" value="Nucleotide-diphossugar_trans"/>
</dbReference>
<proteinExistence type="predicted"/>
<dbReference type="Proteomes" id="UP001499974">
    <property type="component" value="Unassembled WGS sequence"/>
</dbReference>
<dbReference type="SUPFAM" id="SSF53448">
    <property type="entry name" value="Nucleotide-diphospho-sugar transferases"/>
    <property type="match status" value="1"/>
</dbReference>
<name>A0ABP8WL12_9ACTN</name>
<keyword evidence="4" id="KW-1185">Reference proteome</keyword>
<dbReference type="Gene3D" id="3.90.550.10">
    <property type="entry name" value="Spore Coat Polysaccharide Biosynthesis Protein SpsA, Chain A"/>
    <property type="match status" value="1"/>
</dbReference>
<dbReference type="InterPro" id="IPR055259">
    <property type="entry name" value="YkvP/CgeB_Glyco_trans-like"/>
</dbReference>
<sequence>MAVILDPFSELALGYEWAQVTFGPDDWERVLGRQRPDLLFVESAWQGNDGRWRLHMTREDQPSDELRALVAWCRSEGIPTVFWNKEDPPNYDKFLETARLFDQVFTVDADRIPDYRRDLGHDRIELLPFAAQPRIHNPVRRLRGRPYEVAFAGTWFAQKHPDRRAQMEYVLGPAIEHDLHIWSRMQKGDRRYRFPRPYRQHVVGSLPYERMLAAYTAYKVFLNVNSVTGSKTMCSRRLFELSAAQTAVVSAPAASIEPFFGSTVTVVEDAGQTRAALDLLLGDDDLRDRTALQAHRRVYDEHTYSLRVDTVLRSVGIEPLAADSRTTTVSAVVPTRRPEQLDHVLHAVGSQSHRALELVLVTHGFVLDEEDVRRRAEAAGVPAVTLVPADADLTLGACLNLGVDAATGDLVAKMDDDNFYGTHYLTDLVRALDYSAADVVGKWAHLVLLEGSGETLLRFGHAEHRFVEQVQGGTLLMRRTLAEQLRFEDLPRAVDTTFLAKVRAAGLTVYAADRFNFVSVRRADPTGHTWTITDDEIKARSSQVLDVADPYALAEV</sequence>
<dbReference type="SUPFAM" id="SSF53756">
    <property type="entry name" value="UDP-Glycosyltransferase/glycogen phosphorylase"/>
    <property type="match status" value="1"/>
</dbReference>
<reference evidence="4" key="1">
    <citation type="journal article" date="2019" name="Int. J. Syst. Evol. Microbiol.">
        <title>The Global Catalogue of Microorganisms (GCM) 10K type strain sequencing project: providing services to taxonomists for standard genome sequencing and annotation.</title>
        <authorList>
            <consortium name="The Broad Institute Genomics Platform"/>
            <consortium name="The Broad Institute Genome Sequencing Center for Infectious Disease"/>
            <person name="Wu L."/>
            <person name="Ma J."/>
        </authorList>
    </citation>
    <scope>NUCLEOTIDE SEQUENCE [LARGE SCALE GENOMIC DNA]</scope>
    <source>
        <strain evidence="4">JCM 18531</strain>
    </source>
</reference>
<protein>
    <submittedName>
        <fullName evidence="3">Glycosyltransferase</fullName>
    </submittedName>
</protein>
<organism evidence="3 4">
    <name type="scientific">Nocardioides conyzicola</name>
    <dbReference type="NCBI Taxonomy" id="1651781"/>
    <lineage>
        <taxon>Bacteria</taxon>
        <taxon>Bacillati</taxon>
        <taxon>Actinomycetota</taxon>
        <taxon>Actinomycetes</taxon>
        <taxon>Propionibacteriales</taxon>
        <taxon>Nocardioidaceae</taxon>
        <taxon>Nocardioides</taxon>
    </lineage>
</organism>
<dbReference type="CDD" id="cd00761">
    <property type="entry name" value="Glyco_tranf_GTA_type"/>
    <property type="match status" value="1"/>
</dbReference>
<gene>
    <name evidence="3" type="ORF">GCM10023349_01650</name>
</gene>
<dbReference type="EMBL" id="BAABKM010000001">
    <property type="protein sequence ID" value="GAA4690779.1"/>
    <property type="molecule type" value="Genomic_DNA"/>
</dbReference>
<evidence type="ECO:0000259" key="2">
    <source>
        <dbReference type="Pfam" id="PF13524"/>
    </source>
</evidence>
<evidence type="ECO:0000313" key="3">
    <source>
        <dbReference type="EMBL" id="GAA4690779.1"/>
    </source>
</evidence>
<dbReference type="InterPro" id="IPR001173">
    <property type="entry name" value="Glyco_trans_2-like"/>
</dbReference>
<evidence type="ECO:0000313" key="4">
    <source>
        <dbReference type="Proteomes" id="UP001499974"/>
    </source>
</evidence>
<accession>A0ABP8WL12</accession>
<feature type="domain" description="Glycosyltransferase 2-like" evidence="1">
    <location>
        <begin position="331"/>
        <end position="441"/>
    </location>
</feature>
<feature type="domain" description="Spore protein YkvP/CgeB glycosyl transferase-like" evidence="2">
    <location>
        <begin position="176"/>
        <end position="312"/>
    </location>
</feature>
<dbReference type="Pfam" id="PF13524">
    <property type="entry name" value="Glyco_trans_1_2"/>
    <property type="match status" value="1"/>
</dbReference>
<evidence type="ECO:0000259" key="1">
    <source>
        <dbReference type="Pfam" id="PF00535"/>
    </source>
</evidence>
<comment type="caution">
    <text evidence="3">The sequence shown here is derived from an EMBL/GenBank/DDBJ whole genome shotgun (WGS) entry which is preliminary data.</text>
</comment>
<dbReference type="Pfam" id="PF00535">
    <property type="entry name" value="Glycos_transf_2"/>
    <property type="match status" value="1"/>
</dbReference>